<sequence>MIDIKRIVESTKEVENALSKRMKVEEMHLDEIVTLYSQKKEVLKEYESKRAQQNSFNNQMAKADKGSDEFNRLITDLKQLSASVKELEEKVNEYDTKLNS</sequence>
<accession>A0A847ES59</accession>
<keyword evidence="1" id="KW-0175">Coiled coil</keyword>
<feature type="non-terminal residue" evidence="3">
    <location>
        <position position="100"/>
    </location>
</feature>
<comment type="caution">
    <text evidence="3">The sequence shown here is derived from an EMBL/GenBank/DDBJ whole genome shotgun (WGS) entry which is preliminary data.</text>
</comment>
<name>A0A847ES59_9BACT</name>
<evidence type="ECO:0000313" key="3">
    <source>
        <dbReference type="EMBL" id="NLE30650.1"/>
    </source>
</evidence>
<reference evidence="3 4" key="1">
    <citation type="journal article" date="2020" name="Biotechnol. Biofuels">
        <title>New insights from the biogas microbiome by comprehensive genome-resolved metagenomics of nearly 1600 species originating from multiple anaerobic digesters.</title>
        <authorList>
            <person name="Campanaro S."/>
            <person name="Treu L."/>
            <person name="Rodriguez-R L.M."/>
            <person name="Kovalovszki A."/>
            <person name="Ziels R.M."/>
            <person name="Maus I."/>
            <person name="Zhu X."/>
            <person name="Kougias P.G."/>
            <person name="Basile A."/>
            <person name="Luo G."/>
            <person name="Schluter A."/>
            <person name="Konstantinidis K.T."/>
            <person name="Angelidaki I."/>
        </authorList>
    </citation>
    <scope>NUCLEOTIDE SEQUENCE [LARGE SCALE GENOMIC DNA]</scope>
    <source>
        <strain evidence="3">AS06rmzACSIP_421</strain>
    </source>
</reference>
<evidence type="ECO:0000256" key="1">
    <source>
        <dbReference type="SAM" id="Coils"/>
    </source>
</evidence>
<dbReference type="InterPro" id="IPR015866">
    <property type="entry name" value="Ser-tRNA-synth_1_N"/>
</dbReference>
<dbReference type="InterPro" id="IPR010978">
    <property type="entry name" value="tRNA-bd_arm"/>
</dbReference>
<dbReference type="EMBL" id="JAAZAL010000002">
    <property type="protein sequence ID" value="NLE30650.1"/>
    <property type="molecule type" value="Genomic_DNA"/>
</dbReference>
<dbReference type="GO" id="GO:0000166">
    <property type="term" value="F:nucleotide binding"/>
    <property type="evidence" value="ECO:0007669"/>
    <property type="project" value="InterPro"/>
</dbReference>
<dbReference type="Gene3D" id="1.10.287.40">
    <property type="entry name" value="Serine-tRNA synthetase, tRNA binding domain"/>
    <property type="match status" value="1"/>
</dbReference>
<evidence type="ECO:0000313" key="4">
    <source>
        <dbReference type="Proteomes" id="UP000554004"/>
    </source>
</evidence>
<evidence type="ECO:0000259" key="2">
    <source>
        <dbReference type="Pfam" id="PF02403"/>
    </source>
</evidence>
<organism evidence="3 4">
    <name type="scientific">Candidatus Dojkabacteria bacterium</name>
    <dbReference type="NCBI Taxonomy" id="2099670"/>
    <lineage>
        <taxon>Bacteria</taxon>
        <taxon>Candidatus Dojkabacteria</taxon>
    </lineage>
</organism>
<feature type="domain" description="Serine-tRNA synthetase type1 N-terminal" evidence="2">
    <location>
        <begin position="1"/>
        <end position="99"/>
    </location>
</feature>
<dbReference type="SUPFAM" id="SSF46589">
    <property type="entry name" value="tRNA-binding arm"/>
    <property type="match status" value="1"/>
</dbReference>
<proteinExistence type="predicted"/>
<dbReference type="Pfam" id="PF02403">
    <property type="entry name" value="Seryl_tRNA_N"/>
    <property type="match status" value="1"/>
</dbReference>
<gene>
    <name evidence="3" type="ORF">GX618_00015</name>
</gene>
<dbReference type="AlphaFoldDB" id="A0A847ES59"/>
<dbReference type="Proteomes" id="UP000554004">
    <property type="component" value="Unassembled WGS sequence"/>
</dbReference>
<protein>
    <recommendedName>
        <fullName evidence="2">Serine-tRNA synthetase type1 N-terminal domain-containing protein</fullName>
    </recommendedName>
</protein>
<dbReference type="InterPro" id="IPR042103">
    <property type="entry name" value="SerRS_1_N_sf"/>
</dbReference>
<feature type="coiled-coil region" evidence="1">
    <location>
        <begin position="70"/>
        <end position="97"/>
    </location>
</feature>